<organism evidence="2 3">
    <name type="scientific">Malassezia furfur</name>
    <name type="common">Pityriasis versicolor infection agent</name>
    <name type="synonym">Pityrosporum furfur</name>
    <dbReference type="NCBI Taxonomy" id="55194"/>
    <lineage>
        <taxon>Eukaryota</taxon>
        <taxon>Fungi</taxon>
        <taxon>Dikarya</taxon>
        <taxon>Basidiomycota</taxon>
        <taxon>Ustilaginomycotina</taxon>
        <taxon>Malasseziomycetes</taxon>
        <taxon>Malasseziales</taxon>
        <taxon>Malasseziaceae</taxon>
        <taxon>Malassezia</taxon>
    </lineage>
</organism>
<evidence type="ECO:0000256" key="1">
    <source>
        <dbReference type="SAM" id="MobiDB-lite"/>
    </source>
</evidence>
<proteinExistence type="predicted"/>
<evidence type="ECO:0008006" key="4">
    <source>
        <dbReference type="Google" id="ProtNLM"/>
    </source>
</evidence>
<reference evidence="2 3" key="1">
    <citation type="journal article" date="2020" name="Elife">
        <title>Loss of centromere function drives karyotype evolution in closely related Malassezia species.</title>
        <authorList>
            <person name="Sankaranarayanan S.R."/>
            <person name="Ianiri G."/>
            <person name="Coelho M.A."/>
            <person name="Reza M.H."/>
            <person name="Thimmappa B.C."/>
            <person name="Ganguly P."/>
            <person name="Vadnala R.N."/>
            <person name="Sun S."/>
            <person name="Siddharthan R."/>
            <person name="Tellgren-Roth C."/>
            <person name="Dawson T.L."/>
            <person name="Heitman J."/>
            <person name="Sanyal K."/>
        </authorList>
    </citation>
    <scope>NUCLEOTIDE SEQUENCE [LARGE SCALE GENOMIC DNA]</scope>
    <source>
        <strain evidence="2">CBS14141</strain>
    </source>
</reference>
<dbReference type="PANTHER" id="PTHR13056:SF0">
    <property type="entry name" value="VACUOLAR FUSION PROTEIN CCZ1 HOMOLOG-RELATED"/>
    <property type="match status" value="1"/>
</dbReference>
<keyword evidence="3" id="KW-1185">Reference proteome</keyword>
<evidence type="ECO:0000313" key="2">
    <source>
        <dbReference type="EMBL" id="WFD46828.1"/>
    </source>
</evidence>
<accession>A0ABY8EMT4</accession>
<sequence length="780" mass="85465">MLPSLRTSLFTTPAGKGEAGYMPAHVDHVMLFCPKLTQHLAAEDPARLADQVLFYTSIANPVSHATIAQQTALANALIDFASSQHSKAHASTHTGLRKVAVTSTGRRLVSVEVHPQYWMHASIALPQIAEDTLPWSVPEWLQQQMQNAWDAWQLQHGDPNQVLSERGREKLEQELERFFSKWVWQWDVERQIASPLHASSPPPPRVGIVAETGASLGSCMDTPASSLAKPMAWLRKASKDLSDAPAETLLLRDDQVLWPQAHTHEAEQSALDAHDRRKIAMYVLARLVRLDQARADEAKAWANLRQSKHSEPPTYLPNALPSTDRVTGFFSDSSSWLGLDRMWSAAKKTAEYTKASTVGSGKAPDASRRTTPPTTRATHDHFRPTAPGAAGASSPELSETLDVPEPDNATESDDASEPDAPDADLSGVPADDLAESVDALATMGLNSGHATPEAQEHHIPFPVREQSALFSTNAPFQTLHEQLNQALGSDDNDTAPASSSATGPRHSHAHAAYAAANPLTSVSPSVPQGPVEKPAGALQSRTRPVPADHAEEPAANHTSKQFPPLPASRTSWYHAPQRAKTADAPFPHDPALDGWGQEVPQAWHHAQLHLGHAGQSPVYITYTTRKLLTVIHVWHTKPQDAQAWLDISWELLRRVQRVVNDALLRAPAHSADYLHMDDRSALALNNLALVRDAPVEMRAGIEAQLLAAEGMLQRHHVKETLAREEHGLYWVAARAAAHADRENASRTFLVLHGNEQRRYGIAECDQQMRRLAARHSAFNL</sequence>
<dbReference type="Proteomes" id="UP000818624">
    <property type="component" value="Chromosome 1"/>
</dbReference>
<feature type="compositionally biased region" description="Low complexity" evidence="1">
    <location>
        <begin position="386"/>
        <end position="395"/>
    </location>
</feature>
<dbReference type="InterPro" id="IPR013176">
    <property type="entry name" value="Ccz1"/>
</dbReference>
<dbReference type="EMBL" id="CP046234">
    <property type="protein sequence ID" value="WFD46828.1"/>
    <property type="molecule type" value="Genomic_DNA"/>
</dbReference>
<feature type="compositionally biased region" description="Acidic residues" evidence="1">
    <location>
        <begin position="402"/>
        <end position="422"/>
    </location>
</feature>
<name>A0ABY8EMT4_MALFU</name>
<evidence type="ECO:0000313" key="3">
    <source>
        <dbReference type="Proteomes" id="UP000818624"/>
    </source>
</evidence>
<gene>
    <name evidence="2" type="ORF">GLX27_001470</name>
</gene>
<dbReference type="PANTHER" id="PTHR13056">
    <property type="entry name" value="VACUOLAR FUSION PROTEIN CCZ1 HOMOLOG-RELATED"/>
    <property type="match status" value="1"/>
</dbReference>
<protein>
    <recommendedName>
        <fullName evidence="4">CCZ1/INTU/HSP4 first Longin domain-containing protein</fullName>
    </recommendedName>
</protein>
<feature type="region of interest" description="Disordered" evidence="1">
    <location>
        <begin position="351"/>
        <end position="429"/>
    </location>
</feature>
<feature type="region of interest" description="Disordered" evidence="1">
    <location>
        <begin position="487"/>
        <end position="570"/>
    </location>
</feature>